<name>A0A848N2A5_ENTMU</name>
<sequence length="69" mass="7762">YHTTADENGDYRYELPEDRRFTAGNTVTAYAFLNGKNDTASTMVEEKIVVAPVDPLDPETEVEPENKPE</sequence>
<gene>
    <name evidence="1" type="ORF">HI921_16715</name>
</gene>
<evidence type="ECO:0000313" key="1">
    <source>
        <dbReference type="EMBL" id="NMP60049.1"/>
    </source>
</evidence>
<dbReference type="EMBL" id="JABCAG010000261">
    <property type="protein sequence ID" value="NMP60049.1"/>
    <property type="molecule type" value="Genomic_DNA"/>
</dbReference>
<feature type="non-terminal residue" evidence="1">
    <location>
        <position position="69"/>
    </location>
</feature>
<comment type="caution">
    <text evidence="1">The sequence shown here is derived from an EMBL/GenBank/DDBJ whole genome shotgun (WGS) entry which is preliminary data.</text>
</comment>
<proteinExistence type="predicted"/>
<evidence type="ECO:0000313" key="2">
    <source>
        <dbReference type="Proteomes" id="UP000557857"/>
    </source>
</evidence>
<protein>
    <submittedName>
        <fullName evidence="1">WxL domain-containing protein</fullName>
    </submittedName>
</protein>
<feature type="non-terminal residue" evidence="1">
    <location>
        <position position="1"/>
    </location>
</feature>
<dbReference type="Proteomes" id="UP000557857">
    <property type="component" value="Unassembled WGS sequence"/>
</dbReference>
<reference evidence="1 2" key="1">
    <citation type="submission" date="2020-04" db="EMBL/GenBank/DDBJ databases">
        <authorList>
            <person name="Abaymova A."/>
            <person name="Teymurazov M."/>
            <person name="Tazyna O."/>
            <person name="Chatushin Y."/>
            <person name="Svetoch E."/>
            <person name="Pereligyn V."/>
            <person name="Pohylenko V."/>
            <person name="Platonov M."/>
            <person name="Kartsev N."/>
            <person name="Skryabin Y."/>
            <person name="Sizova A."/>
            <person name="Solomentsev V."/>
            <person name="Kislichkina A."/>
            <person name="Bogun A."/>
        </authorList>
    </citation>
    <scope>NUCLEOTIDE SEQUENCE [LARGE SCALE GENOMIC DNA]</scope>
    <source>
        <strain evidence="2">SCPM-O-B-8398 (E28)</strain>
    </source>
</reference>
<dbReference type="AlphaFoldDB" id="A0A848N2A5"/>
<accession>A0A848N2A5</accession>
<organism evidence="1 2">
    <name type="scientific">Enterococcus mundtii</name>
    <dbReference type="NCBI Taxonomy" id="53346"/>
    <lineage>
        <taxon>Bacteria</taxon>
        <taxon>Bacillati</taxon>
        <taxon>Bacillota</taxon>
        <taxon>Bacilli</taxon>
        <taxon>Lactobacillales</taxon>
        <taxon>Enterococcaceae</taxon>
        <taxon>Enterococcus</taxon>
    </lineage>
</organism>